<gene>
    <name evidence="4" type="ORF">EV421DRAFT_1363004</name>
</gene>
<dbReference type="GO" id="GO:0016491">
    <property type="term" value="F:oxidoreductase activity"/>
    <property type="evidence" value="ECO:0007669"/>
    <property type="project" value="UniProtKB-KW"/>
</dbReference>
<dbReference type="AlphaFoldDB" id="A0AA39J2D5"/>
<keyword evidence="5" id="KW-1185">Reference proteome</keyword>
<comment type="caution">
    <text evidence="4">The sequence shown here is derived from an EMBL/GenBank/DDBJ whole genome shotgun (WGS) entry which is preliminary data.</text>
</comment>
<dbReference type="PANTHER" id="PTHR33365">
    <property type="entry name" value="YALI0B05434P"/>
    <property type="match status" value="1"/>
</dbReference>
<comment type="pathway">
    <text evidence="1">Mycotoxin biosynthesis.</text>
</comment>
<dbReference type="Proteomes" id="UP001175226">
    <property type="component" value="Unassembled WGS sequence"/>
</dbReference>
<name>A0AA39J2D5_9AGAR</name>
<dbReference type="PANTHER" id="PTHR33365:SF11">
    <property type="entry name" value="TAT PATHWAY SIGNAL SEQUENCE"/>
    <property type="match status" value="1"/>
</dbReference>
<dbReference type="Pfam" id="PF11807">
    <property type="entry name" value="UstYa"/>
    <property type="match status" value="1"/>
</dbReference>
<dbReference type="InterPro" id="IPR021765">
    <property type="entry name" value="UstYa-like"/>
</dbReference>
<dbReference type="GO" id="GO:0043386">
    <property type="term" value="P:mycotoxin biosynthetic process"/>
    <property type="evidence" value="ECO:0007669"/>
    <property type="project" value="InterPro"/>
</dbReference>
<evidence type="ECO:0000313" key="5">
    <source>
        <dbReference type="Proteomes" id="UP001175226"/>
    </source>
</evidence>
<organism evidence="4 5">
    <name type="scientific">Armillaria borealis</name>
    <dbReference type="NCBI Taxonomy" id="47425"/>
    <lineage>
        <taxon>Eukaryota</taxon>
        <taxon>Fungi</taxon>
        <taxon>Dikarya</taxon>
        <taxon>Basidiomycota</taxon>
        <taxon>Agaricomycotina</taxon>
        <taxon>Agaricomycetes</taxon>
        <taxon>Agaricomycetidae</taxon>
        <taxon>Agaricales</taxon>
        <taxon>Marasmiineae</taxon>
        <taxon>Physalacriaceae</taxon>
        <taxon>Armillaria</taxon>
    </lineage>
</organism>
<comment type="similarity">
    <text evidence="3">Belongs to the ustYa family.</text>
</comment>
<evidence type="ECO:0000313" key="4">
    <source>
        <dbReference type="EMBL" id="KAK0433992.1"/>
    </source>
</evidence>
<dbReference type="EMBL" id="JAUEPT010000075">
    <property type="protein sequence ID" value="KAK0433992.1"/>
    <property type="molecule type" value="Genomic_DNA"/>
</dbReference>
<keyword evidence="2" id="KW-0560">Oxidoreductase</keyword>
<protein>
    <submittedName>
        <fullName evidence="4">Uncharacterized protein</fullName>
    </submittedName>
</protein>
<reference evidence="4" key="1">
    <citation type="submission" date="2023-06" db="EMBL/GenBank/DDBJ databases">
        <authorList>
            <consortium name="Lawrence Berkeley National Laboratory"/>
            <person name="Ahrendt S."/>
            <person name="Sahu N."/>
            <person name="Indic B."/>
            <person name="Wong-Bajracharya J."/>
            <person name="Merenyi Z."/>
            <person name="Ke H.-M."/>
            <person name="Monk M."/>
            <person name="Kocsube S."/>
            <person name="Drula E."/>
            <person name="Lipzen A."/>
            <person name="Balint B."/>
            <person name="Henrissat B."/>
            <person name="Andreopoulos B."/>
            <person name="Martin F.M."/>
            <person name="Harder C.B."/>
            <person name="Rigling D."/>
            <person name="Ford K.L."/>
            <person name="Foster G.D."/>
            <person name="Pangilinan J."/>
            <person name="Papanicolaou A."/>
            <person name="Barry K."/>
            <person name="LaButti K."/>
            <person name="Viragh M."/>
            <person name="Koriabine M."/>
            <person name="Yan M."/>
            <person name="Riley R."/>
            <person name="Champramary S."/>
            <person name="Plett K.L."/>
            <person name="Tsai I.J."/>
            <person name="Slot J."/>
            <person name="Sipos G."/>
            <person name="Plett J."/>
            <person name="Nagy L.G."/>
            <person name="Grigoriev I.V."/>
        </authorList>
    </citation>
    <scope>NUCLEOTIDE SEQUENCE</scope>
    <source>
        <strain evidence="4">FPL87.14</strain>
    </source>
</reference>
<evidence type="ECO:0000256" key="3">
    <source>
        <dbReference type="ARBA" id="ARBA00035112"/>
    </source>
</evidence>
<evidence type="ECO:0000256" key="1">
    <source>
        <dbReference type="ARBA" id="ARBA00004685"/>
    </source>
</evidence>
<proteinExistence type="inferred from homology"/>
<evidence type="ECO:0000256" key="2">
    <source>
        <dbReference type="ARBA" id="ARBA00023002"/>
    </source>
</evidence>
<accession>A0AA39J2D5</accession>
<sequence length="198" mass="22797">MHNQYRKSAFTILLALVVGFYLLMRGPIMTTWPGSSPEERWKFVADSVAVWDIGPLPLVLMDVEDTINYQLNSTDYNHAQWSALAPGEGIVYLDPDHTPYLPSFFHQLRCLDTLRSVYISQEVGEGKQDVIEEAVARHCLNYLRQVLFCRSDLNLESVISVEHGHHAVGRRRTQTCQDWRVVYEELERNQGYHSGRST</sequence>